<evidence type="ECO:0000256" key="2">
    <source>
        <dbReference type="SAM" id="Phobius"/>
    </source>
</evidence>
<dbReference type="Gene3D" id="3.40.50.1820">
    <property type="entry name" value="alpha/beta hydrolase"/>
    <property type="match status" value="1"/>
</dbReference>
<reference evidence="4 5" key="1">
    <citation type="journal article" date="2019" name="Emerg. Microbes Infect.">
        <title>Comprehensive subspecies identification of 175 nontuberculous mycobacteria species based on 7547 genomic profiles.</title>
        <authorList>
            <person name="Matsumoto Y."/>
            <person name="Kinjo T."/>
            <person name="Motooka D."/>
            <person name="Nabeya D."/>
            <person name="Jung N."/>
            <person name="Uechi K."/>
            <person name="Horii T."/>
            <person name="Iida T."/>
            <person name="Fujita J."/>
            <person name="Nakamura S."/>
        </authorList>
    </citation>
    <scope>NUCLEOTIDE SEQUENCE [LARGE SCALE GENOMIC DNA]</scope>
    <source>
        <strain evidence="4 5">JCM 12272</strain>
    </source>
</reference>
<feature type="region of interest" description="Disordered" evidence="1">
    <location>
        <begin position="429"/>
        <end position="513"/>
    </location>
</feature>
<dbReference type="InterPro" id="IPR013228">
    <property type="entry name" value="PE-PPE_C"/>
</dbReference>
<dbReference type="AlphaFoldDB" id="A0A6N4UVE3"/>
<keyword evidence="5" id="KW-1185">Reference proteome</keyword>
<dbReference type="InterPro" id="IPR029058">
    <property type="entry name" value="AB_hydrolase_fold"/>
</dbReference>
<sequence length="513" mass="54579">MKGRGFRGVLQRGQGTQLGAYRWGSMVMAGGVVVAVSAGVTVSTPTATYSAAVRLTGTTIGVGASYDAFGLSVPMFFYGTTIPEGDSYHTVPYPAQISLSLPVISDLTGLSDLPYWTQSLKRSEQIGAGYLLQDIATIPTGEKVTVIGVSQGTQVAEIARTQMAKDPNYVANADNYEFVFIGDPYQPNGGILARFTSWSSLPVLGDIFPFGRPGPSDSPFTTTYYQNQYDGIADFPAYFNVLSLANAIAGTPLGHTFPGYVLEYPDAPNAVSTQVGNTTYVMLPQYLPLLAPLRIPAALIGAERLVDAIDPVLRVFVEMGYDRTADPSRIKEFSWVTPDRKIHEAMDALPGAFEQSLAILGGEKYIPTLPQPIVSGAEPDAPVPEHPADPVGTSPFEQALRRVVVDAGTVLTDATRPLAKVLQTIGGRSPTRKAVGAVVETDNESATPTRRHSRPARIQSGSPHTGVAPRLNAAPGAKGSDRDSVRSTIRAKIRAAKPATKSTHSQRTSDRAG</sequence>
<keyword evidence="2" id="KW-0472">Membrane</keyword>
<name>A0A6N4UVE3_9MYCO</name>
<feature type="domain" description="PE-PPE" evidence="3">
    <location>
        <begin position="90"/>
        <end position="322"/>
    </location>
</feature>
<keyword evidence="2" id="KW-0812">Transmembrane</keyword>
<gene>
    <name evidence="4" type="ORF">MALV_26260</name>
</gene>
<keyword evidence="2" id="KW-1133">Transmembrane helix</keyword>
<organism evidence="4 5">
    <name type="scientific">Mycolicibacterium alvei</name>
    <dbReference type="NCBI Taxonomy" id="67081"/>
    <lineage>
        <taxon>Bacteria</taxon>
        <taxon>Bacillati</taxon>
        <taxon>Actinomycetota</taxon>
        <taxon>Actinomycetes</taxon>
        <taxon>Mycobacteriales</taxon>
        <taxon>Mycobacteriaceae</taxon>
        <taxon>Mycolicibacterium</taxon>
    </lineage>
</organism>
<dbReference type="Pfam" id="PF08237">
    <property type="entry name" value="PE-PPE"/>
    <property type="match status" value="1"/>
</dbReference>
<evidence type="ECO:0000313" key="4">
    <source>
        <dbReference type="EMBL" id="BBX27501.1"/>
    </source>
</evidence>
<dbReference type="KEGG" id="malv:MALV_26260"/>
<evidence type="ECO:0000313" key="5">
    <source>
        <dbReference type="Proteomes" id="UP000466906"/>
    </source>
</evidence>
<dbReference type="Proteomes" id="UP000466906">
    <property type="component" value="Chromosome"/>
</dbReference>
<evidence type="ECO:0000256" key="1">
    <source>
        <dbReference type="SAM" id="MobiDB-lite"/>
    </source>
</evidence>
<dbReference type="RefSeq" id="WP_235683023.1">
    <property type="nucleotide sequence ID" value="NZ_AP022565.1"/>
</dbReference>
<proteinExistence type="predicted"/>
<accession>A0A6N4UVE3</accession>
<evidence type="ECO:0000259" key="3">
    <source>
        <dbReference type="Pfam" id="PF08237"/>
    </source>
</evidence>
<protein>
    <submittedName>
        <fullName evidence="4">PE/PPE family protein</fullName>
    </submittedName>
</protein>
<dbReference type="EMBL" id="AP022565">
    <property type="protein sequence ID" value="BBX27501.1"/>
    <property type="molecule type" value="Genomic_DNA"/>
</dbReference>
<feature type="transmembrane region" description="Helical" evidence="2">
    <location>
        <begin position="20"/>
        <end position="40"/>
    </location>
</feature>